<dbReference type="Gene3D" id="3.20.20.80">
    <property type="entry name" value="Glycosidases"/>
    <property type="match status" value="1"/>
</dbReference>
<dbReference type="PANTHER" id="PTHR34154">
    <property type="entry name" value="ALKALI-SENSITIVE LINKAGE PROTEIN 1"/>
    <property type="match status" value="1"/>
</dbReference>
<dbReference type="GO" id="GO:0071966">
    <property type="term" value="P:fungal-type cell wall polysaccharide metabolic process"/>
    <property type="evidence" value="ECO:0007669"/>
    <property type="project" value="TreeGrafter"/>
</dbReference>
<dbReference type="InterPro" id="IPR024655">
    <property type="entry name" value="Asl1_glyco_hydro_catalytic"/>
</dbReference>
<feature type="compositionally biased region" description="Low complexity" evidence="1">
    <location>
        <begin position="88"/>
        <end position="113"/>
    </location>
</feature>
<dbReference type="PANTHER" id="PTHR34154:SF10">
    <property type="entry name" value="ASL1-LIKE GLYCOSYL HYDROLASE CATALYTIC DOMAIN-CONTAINING PROTEIN"/>
    <property type="match status" value="1"/>
</dbReference>
<dbReference type="EMBL" id="LCWV01000040">
    <property type="protein sequence ID" value="PWI64991.1"/>
    <property type="molecule type" value="Genomic_DNA"/>
</dbReference>
<dbReference type="Proteomes" id="UP000245956">
    <property type="component" value="Unassembled WGS sequence"/>
</dbReference>
<dbReference type="InterPro" id="IPR053183">
    <property type="entry name" value="ASL1"/>
</dbReference>
<gene>
    <name evidence="3" type="ORF">PCL_08350</name>
</gene>
<dbReference type="InterPro" id="IPR017853">
    <property type="entry name" value="GH"/>
</dbReference>
<dbReference type="GO" id="GO:0009277">
    <property type="term" value="C:fungal-type cell wall"/>
    <property type="evidence" value="ECO:0007669"/>
    <property type="project" value="TreeGrafter"/>
</dbReference>
<name>A0A2U3DRV1_PURLI</name>
<sequence>MLPNDFVSIAALAILVEPWIAAGLNLSERRMTRDKRSPAAHVVTIWETLYVIEGHETHASDRETVTGTGTTAMTPLLTSNGAPVTAISSPALPSSATQPSSSPASSMLDLSGSESTRAKSSSRAITSESAGKKGNYHSTRLSGKRGLAYNDAALANAFSDACVICTWGYNWGSARQGLKPGLRYIPMLWGDMPVHISHWDADAERAISQGAKLMFSFNEPDNHDQANMTPQAAAEAHMKYFNRYAGRVKIGAPSVTNSGGAGQGIQWLQSFMKECGEKCPVDFCNVHWYSEAEHWHTLFDHLRKAHEACRGKPIWLTEFAPVSGDTKEFLQNVIPKLESLEYLEGYAYYMVSTGSLMSGSNTLSFAGKLYAA</sequence>
<organism evidence="3 4">
    <name type="scientific">Purpureocillium lilacinum</name>
    <name type="common">Paecilomyces lilacinus</name>
    <dbReference type="NCBI Taxonomy" id="33203"/>
    <lineage>
        <taxon>Eukaryota</taxon>
        <taxon>Fungi</taxon>
        <taxon>Dikarya</taxon>
        <taxon>Ascomycota</taxon>
        <taxon>Pezizomycotina</taxon>
        <taxon>Sordariomycetes</taxon>
        <taxon>Hypocreomycetidae</taxon>
        <taxon>Hypocreales</taxon>
        <taxon>Ophiocordycipitaceae</taxon>
        <taxon>Purpureocillium</taxon>
    </lineage>
</organism>
<evidence type="ECO:0000259" key="2">
    <source>
        <dbReference type="Pfam" id="PF11790"/>
    </source>
</evidence>
<dbReference type="Pfam" id="PF11790">
    <property type="entry name" value="Glyco_hydro_cc"/>
    <property type="match status" value="1"/>
</dbReference>
<feature type="compositionally biased region" description="Polar residues" evidence="1">
    <location>
        <begin position="114"/>
        <end position="129"/>
    </location>
</feature>
<evidence type="ECO:0000313" key="3">
    <source>
        <dbReference type="EMBL" id="PWI64991.1"/>
    </source>
</evidence>
<feature type="region of interest" description="Disordered" evidence="1">
    <location>
        <begin position="87"/>
        <end position="139"/>
    </location>
</feature>
<comment type="caution">
    <text evidence="3">The sequence shown here is derived from an EMBL/GenBank/DDBJ whole genome shotgun (WGS) entry which is preliminary data.</text>
</comment>
<dbReference type="AlphaFoldDB" id="A0A2U3DRV1"/>
<evidence type="ECO:0000313" key="4">
    <source>
        <dbReference type="Proteomes" id="UP000245956"/>
    </source>
</evidence>
<dbReference type="SUPFAM" id="SSF51445">
    <property type="entry name" value="(Trans)glycosidases"/>
    <property type="match status" value="1"/>
</dbReference>
<feature type="domain" description="Asl1-like glycosyl hydrolase catalytic" evidence="2">
    <location>
        <begin position="146"/>
        <end position="370"/>
    </location>
</feature>
<reference evidence="3 4" key="1">
    <citation type="journal article" date="2016" name="Front. Microbiol.">
        <title>Genome and transcriptome sequences reveal the specific parasitism of the nematophagous Purpureocillium lilacinum 36-1.</title>
        <authorList>
            <person name="Xie J."/>
            <person name="Li S."/>
            <person name="Mo C."/>
            <person name="Xiao X."/>
            <person name="Peng D."/>
            <person name="Wang G."/>
            <person name="Xiao Y."/>
        </authorList>
    </citation>
    <scope>NUCLEOTIDE SEQUENCE [LARGE SCALE GENOMIC DNA]</scope>
    <source>
        <strain evidence="3 4">36-1</strain>
    </source>
</reference>
<proteinExistence type="predicted"/>
<accession>A0A2U3DRV1</accession>
<protein>
    <recommendedName>
        <fullName evidence="2">Asl1-like glycosyl hydrolase catalytic domain-containing protein</fullName>
    </recommendedName>
</protein>
<evidence type="ECO:0000256" key="1">
    <source>
        <dbReference type="SAM" id="MobiDB-lite"/>
    </source>
</evidence>